<proteinExistence type="predicted"/>
<organism evidence="2 3">
    <name type="scientific">Weissella confusa</name>
    <name type="common">Lactobacillus confusus</name>
    <dbReference type="NCBI Taxonomy" id="1583"/>
    <lineage>
        <taxon>Bacteria</taxon>
        <taxon>Bacillati</taxon>
        <taxon>Bacillota</taxon>
        <taxon>Bacilli</taxon>
        <taxon>Lactobacillales</taxon>
        <taxon>Lactobacillaceae</taxon>
        <taxon>Weissella</taxon>
    </lineage>
</organism>
<keyword evidence="1" id="KW-0472">Membrane</keyword>
<name>A0A329G1L7_WEICO</name>
<keyword evidence="1" id="KW-1133">Transmembrane helix</keyword>
<evidence type="ECO:0000313" key="2">
    <source>
        <dbReference type="EMBL" id="MBC6498989.1"/>
    </source>
</evidence>
<dbReference type="InterPro" id="IPR021560">
    <property type="entry name" value="DUF3021"/>
</dbReference>
<comment type="caution">
    <text evidence="2">The sequence shown here is derived from an EMBL/GenBank/DDBJ whole genome shotgun (WGS) entry which is preliminary data.</text>
</comment>
<dbReference type="Proteomes" id="UP000650485">
    <property type="component" value="Unassembled WGS sequence"/>
</dbReference>
<reference evidence="2" key="1">
    <citation type="submission" date="2020-08" db="EMBL/GenBank/DDBJ databases">
        <title>Complete genome sequence of Weissella confusa strain FS54 provides insights into metabolic potential.</title>
        <authorList>
            <person name="Fhoula I."/>
            <person name="Najjari A."/>
            <person name="Lekired A."/>
            <person name="Bessrour-Aouam N."/>
            <person name="Jaballah S."/>
            <person name="Klibi N."/>
            <person name="Ouzari H.-I."/>
        </authorList>
    </citation>
    <scope>NUCLEOTIDE SEQUENCE</scope>
    <source>
        <strain evidence="2">FS54</strain>
    </source>
</reference>
<dbReference type="EMBL" id="JACSZT010000008">
    <property type="protein sequence ID" value="MBC6498989.1"/>
    <property type="molecule type" value="Genomic_DNA"/>
</dbReference>
<feature type="transmembrane region" description="Helical" evidence="1">
    <location>
        <begin position="97"/>
        <end position="114"/>
    </location>
</feature>
<gene>
    <name evidence="2" type="ORF">H7R52_09970</name>
</gene>
<evidence type="ECO:0000313" key="3">
    <source>
        <dbReference type="Proteomes" id="UP000650485"/>
    </source>
</evidence>
<feature type="transmembrane region" description="Helical" evidence="1">
    <location>
        <begin position="40"/>
        <end position="60"/>
    </location>
</feature>
<dbReference type="OrthoDB" id="2147405at2"/>
<keyword evidence="1" id="KW-0812">Transmembrane</keyword>
<dbReference type="RefSeq" id="WP_056973365.1">
    <property type="nucleotide sequence ID" value="NZ_BJZE01000001.1"/>
</dbReference>
<accession>A0A329G1L7</accession>
<dbReference type="Pfam" id="PF11457">
    <property type="entry name" value="DUF3021"/>
    <property type="match status" value="1"/>
</dbReference>
<sequence>MKILIDMIRRWVIGDLIGSLVMMISIIFVGPQVTLKRSEIIAILIMSGFIGLYSALFRYLDIAFYQLFLLHFVLTISTVLLANWYFEANKLGVHFEVGYMLFIYLIIWIGMWWWERDDRRRINNQIKKRQRTD</sequence>
<evidence type="ECO:0000256" key="1">
    <source>
        <dbReference type="SAM" id="Phobius"/>
    </source>
</evidence>
<dbReference type="AlphaFoldDB" id="A0A329G1L7"/>
<feature type="transmembrane region" description="Helical" evidence="1">
    <location>
        <begin position="67"/>
        <end position="85"/>
    </location>
</feature>
<protein>
    <submittedName>
        <fullName evidence="2">DUF3021 family protein</fullName>
    </submittedName>
</protein>
<feature type="transmembrane region" description="Helical" evidence="1">
    <location>
        <begin position="12"/>
        <end position="34"/>
    </location>
</feature>